<dbReference type="GO" id="GO:0016787">
    <property type="term" value="F:hydrolase activity"/>
    <property type="evidence" value="ECO:0007669"/>
    <property type="project" value="UniProtKB-KW"/>
</dbReference>
<dbReference type="Gene3D" id="2.70.98.50">
    <property type="entry name" value="putative glycoside hydrolase family protein from bacillus halodurans"/>
    <property type="match status" value="1"/>
</dbReference>
<organism evidence="2 3">
    <name type="scientific">Paenibacillus sepulcri</name>
    <dbReference type="NCBI Taxonomy" id="359917"/>
    <lineage>
        <taxon>Bacteria</taxon>
        <taxon>Bacillati</taxon>
        <taxon>Bacillota</taxon>
        <taxon>Bacilli</taxon>
        <taxon>Bacillales</taxon>
        <taxon>Paenibacillaceae</taxon>
        <taxon>Paenibacillus</taxon>
    </lineage>
</organism>
<dbReference type="Proteomes" id="UP001519887">
    <property type="component" value="Unassembled WGS sequence"/>
</dbReference>
<dbReference type="PANTHER" id="PTHR31084:SF0">
    <property type="entry name" value="ALPHA-L-FUCOSIDASE 2"/>
    <property type="match status" value="1"/>
</dbReference>
<dbReference type="Pfam" id="PF14498">
    <property type="entry name" value="Glyco_hyd_65N_2"/>
    <property type="match status" value="1"/>
</dbReference>
<reference evidence="2 3" key="1">
    <citation type="submission" date="2021-07" db="EMBL/GenBank/DDBJ databases">
        <title>Paenibacillus radiodurans sp. nov., isolated from the southeastern edge of Tengger Desert.</title>
        <authorList>
            <person name="Zhang G."/>
        </authorList>
    </citation>
    <scope>NUCLEOTIDE SEQUENCE [LARGE SCALE GENOMIC DNA]</scope>
    <source>
        <strain evidence="2 3">CCM 7311</strain>
    </source>
</reference>
<name>A0ABS7CNA2_9BACL</name>
<keyword evidence="2" id="KW-0378">Hydrolase</keyword>
<evidence type="ECO:0000313" key="2">
    <source>
        <dbReference type="EMBL" id="MBW7462185.1"/>
    </source>
</evidence>
<evidence type="ECO:0000313" key="3">
    <source>
        <dbReference type="Proteomes" id="UP001519887"/>
    </source>
</evidence>
<feature type="domain" description="Glycosyl hydrolase family 95 N-terminal" evidence="1">
    <location>
        <begin position="1"/>
        <end position="114"/>
    </location>
</feature>
<dbReference type="PANTHER" id="PTHR31084">
    <property type="entry name" value="ALPHA-L-FUCOSIDASE 2"/>
    <property type="match status" value="1"/>
</dbReference>
<proteinExistence type="predicted"/>
<accession>A0ABS7CNA2</accession>
<evidence type="ECO:0000259" key="1">
    <source>
        <dbReference type="Pfam" id="PF14498"/>
    </source>
</evidence>
<keyword evidence="3" id="KW-1185">Reference proteome</keyword>
<protein>
    <submittedName>
        <fullName evidence="2">Glycoside hydrolase family 95 protein</fullName>
    </submittedName>
</protein>
<comment type="caution">
    <text evidence="2">The sequence shown here is derived from an EMBL/GenBank/DDBJ whole genome shotgun (WGS) entry which is preliminary data.</text>
</comment>
<feature type="non-terminal residue" evidence="2">
    <location>
        <position position="117"/>
    </location>
</feature>
<gene>
    <name evidence="2" type="ORF">K0U00_49860</name>
</gene>
<dbReference type="EMBL" id="JAHZIK010003666">
    <property type="protein sequence ID" value="MBW7462185.1"/>
    <property type="molecule type" value="Genomic_DNA"/>
</dbReference>
<dbReference type="InterPro" id="IPR027414">
    <property type="entry name" value="GH95_N_dom"/>
</dbReference>
<feature type="non-terminal residue" evidence="2">
    <location>
        <position position="1"/>
    </location>
</feature>
<sequence length="117" mass="12867">DLKEAVCRTSYEYSGVTYTRETFVSADDQVMVVRLEADKPGKLSLEASLNSPLPFRVSRRSQGGILLGGQAPDHVEPNFIQADEVVFDRGGDGMTFEIHLQALNEGGRLEVHGGRIF</sequence>